<dbReference type="AlphaFoldDB" id="C1GY10"/>
<dbReference type="KEGG" id="pbl:PAAG_03293"/>
<dbReference type="HOGENOM" id="CLU_522847_0_0_1"/>
<gene>
    <name evidence="1" type="ORF">PAAG_03293</name>
</gene>
<dbReference type="RefSeq" id="XP_015702117.1">
    <property type="nucleotide sequence ID" value="XM_015844911.1"/>
</dbReference>
<evidence type="ECO:0000313" key="1">
    <source>
        <dbReference type="EMBL" id="EEH41730.2"/>
    </source>
</evidence>
<dbReference type="GeneID" id="9097763"/>
<sequence>MLSGIGWLNLVNCQLHSSLCLANKHSGIEDALPQEQSDGISLHFGRHSHLGPSNPWGMVDSNQVFLGFSPQRLGQPLQVVTLLSGIPYDGSSHVPVLEQLFSPRFELSSKLGFYPAKMLCNCELISKVVTLCLFESLFWHTSTSFIASYDWLIQSGGTATAGIYIGKSAINRTLIFFHNVMDRRRYMGHLLDQVGVEYSETQNYIYAAGFFTKHLFCWLFSRAWRCSSHTDPIGKKVLRNCGIAEWPPALPISPGVLDEWRVKDNLPIEAYSQPSSQLLLTGDQDSASYCGFYDVSEPSTSANDPIIGFSLLPTYHLVEKQSAGSRIQLSTWKFEYILKLSLSLRSRICAQRLPNHVMIPLTVGFGKPIWVPSSRLLGSEKLFNVREEILLARLNCLLHRRCKTETIREGRRYCKLNNKTRDLVENISNTIPALRTNTNHIRDLEIKDMELKKVANLNSDRLFCALLAPILSDNTRTRPASEIKKLTINTLTVLVAFWVSVDNEECGCQQAPSSVAISSAP</sequence>
<dbReference type="OrthoDB" id="4182761at2759"/>
<accession>C1GY10</accession>
<dbReference type="eggNOG" id="ENOG502RMHI">
    <property type="taxonomic scope" value="Eukaryota"/>
</dbReference>
<evidence type="ECO:0000313" key="2">
    <source>
        <dbReference type="Proteomes" id="UP000002059"/>
    </source>
</evidence>
<protein>
    <submittedName>
        <fullName evidence="1">Uncharacterized protein</fullName>
    </submittedName>
</protein>
<dbReference type="Proteomes" id="UP000002059">
    <property type="component" value="Partially assembled WGS sequence"/>
</dbReference>
<dbReference type="EMBL" id="KN293999">
    <property type="protein sequence ID" value="EEH41730.2"/>
    <property type="molecule type" value="Genomic_DNA"/>
</dbReference>
<organism evidence="1 2">
    <name type="scientific">Paracoccidioides lutzii (strain ATCC MYA-826 / Pb01)</name>
    <name type="common">Paracoccidioides brasiliensis</name>
    <dbReference type="NCBI Taxonomy" id="502779"/>
    <lineage>
        <taxon>Eukaryota</taxon>
        <taxon>Fungi</taxon>
        <taxon>Dikarya</taxon>
        <taxon>Ascomycota</taxon>
        <taxon>Pezizomycotina</taxon>
        <taxon>Eurotiomycetes</taxon>
        <taxon>Eurotiomycetidae</taxon>
        <taxon>Onygenales</taxon>
        <taxon>Ajellomycetaceae</taxon>
        <taxon>Paracoccidioides</taxon>
    </lineage>
</organism>
<dbReference type="STRING" id="502779.C1GY10"/>
<reference evidence="1 2" key="1">
    <citation type="journal article" date="2011" name="PLoS Genet.">
        <title>Comparative genomic analysis of human fungal pathogens causing paracoccidioidomycosis.</title>
        <authorList>
            <person name="Desjardins C.A."/>
            <person name="Champion M.D."/>
            <person name="Holder J.W."/>
            <person name="Muszewska A."/>
            <person name="Goldberg J."/>
            <person name="Bailao A.M."/>
            <person name="Brigido M.M."/>
            <person name="Ferreira M.E."/>
            <person name="Garcia A.M."/>
            <person name="Grynberg M."/>
            <person name="Gujja S."/>
            <person name="Heiman D.I."/>
            <person name="Henn M.R."/>
            <person name="Kodira C.D."/>
            <person name="Leon-Narvaez H."/>
            <person name="Longo L.V."/>
            <person name="Ma L.J."/>
            <person name="Malavazi I."/>
            <person name="Matsuo A.L."/>
            <person name="Morais F.V."/>
            <person name="Pereira M."/>
            <person name="Rodriguez-Brito S."/>
            <person name="Sakthikumar S."/>
            <person name="Salem-Izacc S.M."/>
            <person name="Sykes S.M."/>
            <person name="Teixeira M.M."/>
            <person name="Vallejo M.C."/>
            <person name="Walter M.E."/>
            <person name="Yandava C."/>
            <person name="Young S."/>
            <person name="Zeng Q."/>
            <person name="Zucker J."/>
            <person name="Felipe M.S."/>
            <person name="Goldman G.H."/>
            <person name="Haas B.J."/>
            <person name="McEwen J.G."/>
            <person name="Nino-Vega G."/>
            <person name="Puccia R."/>
            <person name="San-Blas G."/>
            <person name="Soares C.M."/>
            <person name="Birren B.W."/>
            <person name="Cuomo C.A."/>
        </authorList>
    </citation>
    <scope>NUCLEOTIDE SEQUENCE [LARGE SCALE GENOMIC DNA]</scope>
    <source>
        <strain evidence="2">ATCC MYA-826 / Pb01</strain>
    </source>
</reference>
<proteinExistence type="predicted"/>
<keyword evidence="2" id="KW-1185">Reference proteome</keyword>
<dbReference type="VEuPathDB" id="FungiDB:PAAG_03293"/>
<name>C1GY10_PARBA</name>